<comment type="subcellular location">
    <subcellularLocation>
        <location evidence="1">Cell membrane</location>
        <topology evidence="1">Peripheral membrane protein</topology>
    </subcellularLocation>
</comment>
<accession>A0ABR9ZKB7</accession>
<name>A0ABR9ZKB7_9CORY</name>
<dbReference type="InterPro" id="IPR003593">
    <property type="entry name" value="AAA+_ATPase"/>
</dbReference>
<dbReference type="SMART" id="SM00382">
    <property type="entry name" value="AAA"/>
    <property type="match status" value="1"/>
</dbReference>
<evidence type="ECO:0000313" key="9">
    <source>
        <dbReference type="EMBL" id="MBF4553389.1"/>
    </source>
</evidence>
<protein>
    <recommendedName>
        <fullName evidence="8">AAA+ ATPase domain-containing protein</fullName>
    </recommendedName>
</protein>
<evidence type="ECO:0000256" key="6">
    <source>
        <dbReference type="ARBA" id="ARBA00023251"/>
    </source>
</evidence>
<proteinExistence type="inferred from homology"/>
<comment type="similarity">
    <text evidence="2">Belongs to the ABC transporter superfamily.</text>
</comment>
<dbReference type="InterPro" id="IPR027417">
    <property type="entry name" value="P-loop_NTPase"/>
</dbReference>
<dbReference type="Proteomes" id="UP000635902">
    <property type="component" value="Unassembled WGS sequence"/>
</dbReference>
<keyword evidence="5" id="KW-0067">ATP-binding</keyword>
<sequence>MNTTPGQSPTPGITGIVGPNGAGKTHYLRELAQDLRSAMGQAAGDMHYFGRNPKQHFRTISAGWRKLDVKAATDWIGFPATTPWRKLSLGQRQKVINAGVVFSGKSTLLLDEPFNGLDSAHRKQLTSSLSELSLENPDMSILVTSQHAGDLEGLIERLITVHQHEVSDPLDLDTARLQHPVITGEQSCIAEFTQGYPVLHKSSLGATTRAVLGKALTAEAAQAAQETGMEISYLSHGELIELLSEHATSAQHQGENS</sequence>
<dbReference type="PANTHER" id="PTHR42711">
    <property type="entry name" value="ABC TRANSPORTER ATP-BINDING PROTEIN"/>
    <property type="match status" value="1"/>
</dbReference>
<evidence type="ECO:0000256" key="5">
    <source>
        <dbReference type="ARBA" id="ARBA00022840"/>
    </source>
</evidence>
<comment type="caution">
    <text evidence="9">The sequence shown here is derived from an EMBL/GenBank/DDBJ whole genome shotgun (WGS) entry which is preliminary data.</text>
</comment>
<keyword evidence="6" id="KW-0046">Antibiotic resistance</keyword>
<feature type="region of interest" description="Disordered" evidence="7">
    <location>
        <begin position="1"/>
        <end position="20"/>
    </location>
</feature>
<dbReference type="InterPro" id="IPR003439">
    <property type="entry name" value="ABC_transporter-like_ATP-bd"/>
</dbReference>
<keyword evidence="4" id="KW-0547">Nucleotide-binding</keyword>
<organism evidence="9 10">
    <name type="scientific">Corynebacterium suicordis DSM 45110</name>
    <dbReference type="NCBI Taxonomy" id="1121369"/>
    <lineage>
        <taxon>Bacteria</taxon>
        <taxon>Bacillati</taxon>
        <taxon>Actinomycetota</taxon>
        <taxon>Actinomycetes</taxon>
        <taxon>Mycobacteriales</taxon>
        <taxon>Corynebacteriaceae</taxon>
        <taxon>Corynebacterium</taxon>
    </lineage>
</organism>
<dbReference type="Gene3D" id="3.40.50.300">
    <property type="entry name" value="P-loop containing nucleotide triphosphate hydrolases"/>
    <property type="match status" value="1"/>
</dbReference>
<dbReference type="PANTHER" id="PTHR42711:SF5">
    <property type="entry name" value="ABC TRANSPORTER ATP-BINDING PROTEIN NATA"/>
    <property type="match status" value="1"/>
</dbReference>
<dbReference type="Pfam" id="PF00005">
    <property type="entry name" value="ABC_tran"/>
    <property type="match status" value="1"/>
</dbReference>
<keyword evidence="10" id="KW-1185">Reference proteome</keyword>
<reference evidence="9 10" key="1">
    <citation type="submission" date="2020-10" db="EMBL/GenBank/DDBJ databases">
        <title>Novel species in genus Corynebacterium.</title>
        <authorList>
            <person name="Zhang G."/>
        </authorList>
    </citation>
    <scope>NUCLEOTIDE SEQUENCE [LARGE SCALE GENOMIC DNA]</scope>
    <source>
        <strain evidence="9 10">DSM 45110</strain>
    </source>
</reference>
<feature type="domain" description="AAA+ ATPase" evidence="8">
    <location>
        <begin position="10"/>
        <end position="183"/>
    </location>
</feature>
<evidence type="ECO:0000256" key="2">
    <source>
        <dbReference type="ARBA" id="ARBA00005417"/>
    </source>
</evidence>
<feature type="compositionally biased region" description="Polar residues" evidence="7">
    <location>
        <begin position="1"/>
        <end position="11"/>
    </location>
</feature>
<dbReference type="EMBL" id="JADKMY010000001">
    <property type="protein sequence ID" value="MBF4553389.1"/>
    <property type="molecule type" value="Genomic_DNA"/>
</dbReference>
<dbReference type="InterPro" id="IPR050763">
    <property type="entry name" value="ABC_transporter_ATP-binding"/>
</dbReference>
<evidence type="ECO:0000256" key="1">
    <source>
        <dbReference type="ARBA" id="ARBA00004202"/>
    </source>
</evidence>
<evidence type="ECO:0000256" key="3">
    <source>
        <dbReference type="ARBA" id="ARBA00022448"/>
    </source>
</evidence>
<evidence type="ECO:0000256" key="4">
    <source>
        <dbReference type="ARBA" id="ARBA00022741"/>
    </source>
</evidence>
<keyword evidence="3" id="KW-0813">Transport</keyword>
<evidence type="ECO:0000256" key="7">
    <source>
        <dbReference type="SAM" id="MobiDB-lite"/>
    </source>
</evidence>
<dbReference type="RefSeq" id="WP_194556203.1">
    <property type="nucleotide sequence ID" value="NZ_JADKMY010000001.1"/>
</dbReference>
<evidence type="ECO:0000313" key="10">
    <source>
        <dbReference type="Proteomes" id="UP000635902"/>
    </source>
</evidence>
<evidence type="ECO:0000259" key="8">
    <source>
        <dbReference type="SMART" id="SM00382"/>
    </source>
</evidence>
<dbReference type="SUPFAM" id="SSF52540">
    <property type="entry name" value="P-loop containing nucleoside triphosphate hydrolases"/>
    <property type="match status" value="1"/>
</dbReference>
<gene>
    <name evidence="9" type="ORF">IRY30_04750</name>
</gene>